<protein>
    <recommendedName>
        <fullName evidence="4">SIR2-like domain-containing protein</fullName>
    </recommendedName>
</protein>
<dbReference type="SUPFAM" id="SSF52540">
    <property type="entry name" value="P-loop containing nucleoside triphosphate hydrolases"/>
    <property type="match status" value="1"/>
</dbReference>
<reference evidence="2 3" key="1">
    <citation type="submission" date="2009-02" db="EMBL/GenBank/DDBJ databases">
        <authorList>
            <person name="Fulton L."/>
            <person name="Clifton S."/>
            <person name="Fulton B."/>
            <person name="Xu J."/>
            <person name="Minx P."/>
            <person name="Pepin K.H."/>
            <person name="Johnson M."/>
            <person name="Bhonagiri V."/>
            <person name="Nash W.E."/>
            <person name="Mardis E.R."/>
            <person name="Wilson R.K."/>
        </authorList>
    </citation>
    <scope>NUCLEOTIDE SEQUENCE [LARGE SCALE GENOMIC DNA]</scope>
    <source>
        <strain evidence="2 3">DSM 16841</strain>
    </source>
</reference>
<evidence type="ECO:0000313" key="3">
    <source>
        <dbReference type="Proteomes" id="UP000003561"/>
    </source>
</evidence>
<dbReference type="Gene3D" id="3.40.50.300">
    <property type="entry name" value="P-loop containing nucleotide triphosphate hydrolases"/>
    <property type="match status" value="1"/>
</dbReference>
<keyword evidence="1" id="KW-0175">Coiled coil</keyword>
<gene>
    <name evidence="2" type="ORF">ROSEINA2194_01649</name>
</gene>
<proteinExistence type="predicted"/>
<dbReference type="InterPro" id="IPR011990">
    <property type="entry name" value="TPR-like_helical_dom_sf"/>
</dbReference>
<dbReference type="Proteomes" id="UP000003561">
    <property type="component" value="Unassembled WGS sequence"/>
</dbReference>
<dbReference type="SUPFAM" id="SSF52467">
    <property type="entry name" value="DHS-like NAD/FAD-binding domain"/>
    <property type="match status" value="1"/>
</dbReference>
<accession>C0FSD3</accession>
<dbReference type="SUPFAM" id="SSF48452">
    <property type="entry name" value="TPR-like"/>
    <property type="match status" value="1"/>
</dbReference>
<comment type="caution">
    <text evidence="2">The sequence shown here is derived from an EMBL/GenBank/DDBJ whole genome shotgun (WGS) entry which is preliminary data.</text>
</comment>
<evidence type="ECO:0000313" key="2">
    <source>
        <dbReference type="EMBL" id="EEG94521.1"/>
    </source>
</evidence>
<feature type="coiled-coil region" evidence="1">
    <location>
        <begin position="1321"/>
        <end position="1348"/>
    </location>
</feature>
<dbReference type="Pfam" id="PF13289">
    <property type="entry name" value="SIR2_2"/>
    <property type="match status" value="1"/>
</dbReference>
<dbReference type="EMBL" id="ACFY01000061">
    <property type="protein sequence ID" value="EEG94521.1"/>
    <property type="molecule type" value="Genomic_DNA"/>
</dbReference>
<dbReference type="eggNOG" id="COG5635">
    <property type="taxonomic scope" value="Bacteria"/>
</dbReference>
<dbReference type="InterPro" id="IPR027417">
    <property type="entry name" value="P-loop_NTPase"/>
</dbReference>
<dbReference type="Gene3D" id="3.40.50.1220">
    <property type="entry name" value="TPP-binding domain"/>
    <property type="match status" value="1"/>
</dbReference>
<name>C0FSD3_9FIRM</name>
<reference evidence="2 3" key="2">
    <citation type="submission" date="2009-03" db="EMBL/GenBank/DDBJ databases">
        <title>Draft genome sequence of Roseburia inulinivorans (DSM 16841).</title>
        <authorList>
            <person name="Sudarsanam P."/>
            <person name="Ley R."/>
            <person name="Guruge J."/>
            <person name="Turnbaugh P.J."/>
            <person name="Mahowald M."/>
            <person name="Liep D."/>
            <person name="Gordon J."/>
        </authorList>
    </citation>
    <scope>NUCLEOTIDE SEQUENCE [LARGE SCALE GENOMIC DNA]</scope>
    <source>
        <strain evidence="2 3">DSM 16841</strain>
    </source>
</reference>
<evidence type="ECO:0000256" key="1">
    <source>
        <dbReference type="SAM" id="Coils"/>
    </source>
</evidence>
<dbReference type="InterPro" id="IPR029035">
    <property type="entry name" value="DHS-like_NAD/FAD-binding_dom"/>
</dbReference>
<dbReference type="Gene3D" id="1.25.40.10">
    <property type="entry name" value="Tetratricopeptide repeat domain"/>
    <property type="match status" value="1"/>
</dbReference>
<sequence>MILVRRGFRMQNNLESVFLRLGYALREAKHVGNSTIILGAGCSLSATKRDISTCGIMKQCLLEHGVNNIDNIGWEDLYQKFINVVWQGKAPKEQERLLKKKLGDLTPTEGHLCLRSLIEHGYIHSVITTNFDMLLEETFKGLSYQKRVGDGEYHIIGDAPFFNLLKVHGDLEEGKFRFAPHELVQLPMPLQKDIAEKTAGPLIFIGYRGQDIGLMNALSTKNEYAVYWIDITQFDYLDMFTTQSIQNFMASRSSTGNYLYGKEFGDFNELIKKLNDFLIHPSYSTIIKTKEIHLNDIWKDTSIVEMLRIYSRVYENFLDILEISADIQKQLSWNLENPAYTKNYDEHLYSYLYFFNSKNLPSNLLHIPNNELDALILGVSAEILVRTTGNGILPQNFIVDIKTEFNKKYNQNIINDAFWLAVEKIVCSEFDIENVVDFNMPNKLVLKTYDIPLKEFNELLRVVSFLALLLPVNTIDDRRIDSKYKARQFLSGKYEHMSFIQNTIIIDLGVIKSEEVDALYYFYLKALPDIHILKDINAANGKKYVSYKSKWIHINLEIDEEGEDKQNNDIYFFKILEKQSEISQTNFLKLKTIYGQDNHVNLQLDRDIPVFLNSDKVGMFIAGSSGCGKTSALQSYIRNKADNIIPIIISPKNNTVSRQGLSLFLNLDITNENEDMVLNHINHFMVMRERLLLLIFDGLNEVSDTVKIQQSHYCKMLELADKIYHNKYTGIKLIITCREQAYYEYKSATTLAINPLCFYANAAILKHEDASYIVSKLSGEDSQSLLDKYISADVLKQLHMSCRSAFWNRNNLINENLTPFFIAIAAEALNTYKGMEIIKHSGTIYDLFSSAMMERLELADAFLAQKIIYAYFDLLIHYRNSNIQITRFKILNVLDMEYHNRFHQIINNLIDVNILIKDDSNTDKIKFQHDKIEEFFFKRYIEENEHKGLPFFHEIFDLSSRNVIYQSGILKYLLGMEKRGRLKELKDLVNGLFMEHINLIPKILVEVLSYSENLKHSLSYLLSPDDIEGSKKTVSAIIWGIEQSLKDYSAVTYNIKRIVEELQKVPTNIIMSKEAQTYIYFFQSKLKYFSNHYKSALDYAEEARKLLGKSNRTLLMKIDIHHAVILMEQGYSKQCIHCLEKDFETYQNSNDLKTKIDLGIELGRAFNHSGQTVRTLELYDILLSHESEISDPYVLARIYEQKANVLNKLMYHKLQYGFVEKEALSDDTLGDIKELFEEALSLYNKSIELLLKANAIFTYSGVLPEKINTYISYSFSIEPNGIDECEQMMNELDSIFSNISTPFEADSNLSKAYYYEYMNCMDVAENYIKEALDNAMKLQIKNKEAKCRCFYSQFAYRRIKNHVEDTEKWCKLGIKQLDMAIDYYETNALTDNNISLEDCYLLKQKFQNMYFQK</sequence>
<evidence type="ECO:0008006" key="4">
    <source>
        <dbReference type="Google" id="ProtNLM"/>
    </source>
</evidence>
<organism evidence="2 3">
    <name type="scientific">Roseburia inulinivorans DSM 16841</name>
    <dbReference type="NCBI Taxonomy" id="622312"/>
    <lineage>
        <taxon>Bacteria</taxon>
        <taxon>Bacillati</taxon>
        <taxon>Bacillota</taxon>
        <taxon>Clostridia</taxon>
        <taxon>Lachnospirales</taxon>
        <taxon>Lachnospiraceae</taxon>
        <taxon>Roseburia</taxon>
    </lineage>
</organism>